<name>R7Q9G2_CHOCR</name>
<dbReference type="RefSeq" id="XP_005714247.1">
    <property type="nucleotide sequence ID" value="XM_005714190.1"/>
</dbReference>
<dbReference type="KEGG" id="ccp:CHC_T00003128001"/>
<dbReference type="PROSITE" id="PS50030">
    <property type="entry name" value="UBA"/>
    <property type="match status" value="1"/>
</dbReference>
<evidence type="ECO:0008006" key="6">
    <source>
        <dbReference type="Google" id="ProtNLM"/>
    </source>
</evidence>
<gene>
    <name evidence="4" type="ORF">CHC_T00003128001</name>
</gene>
<dbReference type="Pfam" id="PF08325">
    <property type="entry name" value="WLM"/>
    <property type="match status" value="1"/>
</dbReference>
<feature type="domain" description="UBA" evidence="2">
    <location>
        <begin position="392"/>
        <end position="443"/>
    </location>
</feature>
<feature type="region of interest" description="Disordered" evidence="1">
    <location>
        <begin position="353"/>
        <end position="402"/>
    </location>
</feature>
<dbReference type="SMART" id="SM00165">
    <property type="entry name" value="UBA"/>
    <property type="match status" value="1"/>
</dbReference>
<organism evidence="4 5">
    <name type="scientific">Chondrus crispus</name>
    <name type="common">Carrageen Irish moss</name>
    <name type="synonym">Polymorpha crispa</name>
    <dbReference type="NCBI Taxonomy" id="2769"/>
    <lineage>
        <taxon>Eukaryota</taxon>
        <taxon>Rhodophyta</taxon>
        <taxon>Florideophyceae</taxon>
        <taxon>Rhodymeniophycidae</taxon>
        <taxon>Gigartinales</taxon>
        <taxon>Gigartinaceae</taxon>
        <taxon>Chondrus</taxon>
    </lineage>
</organism>
<dbReference type="InterPro" id="IPR018997">
    <property type="entry name" value="PUB_domain"/>
</dbReference>
<dbReference type="SUPFAM" id="SSF46934">
    <property type="entry name" value="UBA-like"/>
    <property type="match status" value="1"/>
</dbReference>
<keyword evidence="5" id="KW-1185">Reference proteome</keyword>
<dbReference type="PROSITE" id="PS51397">
    <property type="entry name" value="WLM"/>
    <property type="match status" value="1"/>
</dbReference>
<feature type="domain" description="WLM" evidence="3">
    <location>
        <begin position="114"/>
        <end position="311"/>
    </location>
</feature>
<dbReference type="Gene3D" id="1.20.58.2190">
    <property type="match status" value="1"/>
</dbReference>
<dbReference type="Gramene" id="CDF34428">
    <property type="protein sequence ID" value="CDF34428"/>
    <property type="gene ID" value="CHC_T00003128001"/>
</dbReference>
<dbReference type="OMA" id="DFDEHAI"/>
<sequence>MLTISLRHQGKPPGAPLRLPATTALADVHTAILAHLSLPPDTSLRLLSRGRLLTDARPLASLPSPCTLYVLSTSSSAISSVRAARPDPLVRPFSRPSPRYVAAPRATPRASASVASASAAFGFGRTEALPGFADHARAAAILEQLATDRGFLDVMKRKGWRVGALKEMPPEGKVGVDPVCVLGYNTGKGMEIHLRLRTDDRMGFRPMRMIRQVLAHELAHNVFSEHDDRFKELMRWIEREAGKMDWRSGGDTVAGGRHHERVEGVDPLQEATVDVGATTLGFVGRLGSSEGAHSAPAARSVVGVAGNGFGRDDVEMTEQEANIRQSSTHDMMSGQSQELRAVKRDIQAKDEVLQPIDKDAPDQNCKPASSPVMPPKVEPQSDAAASSSYKPHMQEARALSAPKPVTAAVDQLTALGFNRGLATLALRENGLNASRAANWLFSMTPSASEEETAGESEHNEEVDHAKRALRRLCASGLPAEQLRSVLDALHLYLSNALRNPKAERFSKINATNAGFQRRVGAHGEATAVLEAAGFRLDGGAWKYEDRDSGRLWVTKNIVQDRLVKELTR</sequence>
<dbReference type="Gene3D" id="1.10.8.10">
    <property type="entry name" value="DNA helicase RuvA subunit, C-terminal domain"/>
    <property type="match status" value="1"/>
</dbReference>
<evidence type="ECO:0000259" key="2">
    <source>
        <dbReference type="PROSITE" id="PS50030"/>
    </source>
</evidence>
<proteinExistence type="predicted"/>
<reference evidence="5" key="1">
    <citation type="journal article" date="2013" name="Proc. Natl. Acad. Sci. U.S.A.">
        <title>Genome structure and metabolic features in the red seaweed Chondrus crispus shed light on evolution of the Archaeplastida.</title>
        <authorList>
            <person name="Collen J."/>
            <person name="Porcel B."/>
            <person name="Carre W."/>
            <person name="Ball S.G."/>
            <person name="Chaparro C."/>
            <person name="Tonon T."/>
            <person name="Barbeyron T."/>
            <person name="Michel G."/>
            <person name="Noel B."/>
            <person name="Valentin K."/>
            <person name="Elias M."/>
            <person name="Artiguenave F."/>
            <person name="Arun A."/>
            <person name="Aury J.M."/>
            <person name="Barbosa-Neto J.F."/>
            <person name="Bothwell J.H."/>
            <person name="Bouget F.Y."/>
            <person name="Brillet L."/>
            <person name="Cabello-Hurtado F."/>
            <person name="Capella-Gutierrez S."/>
            <person name="Charrier B."/>
            <person name="Cladiere L."/>
            <person name="Cock J.M."/>
            <person name="Coelho S.M."/>
            <person name="Colleoni C."/>
            <person name="Czjzek M."/>
            <person name="Da Silva C."/>
            <person name="Delage L."/>
            <person name="Denoeud F."/>
            <person name="Deschamps P."/>
            <person name="Dittami S.M."/>
            <person name="Gabaldon T."/>
            <person name="Gachon C.M."/>
            <person name="Groisillier A."/>
            <person name="Herve C."/>
            <person name="Jabbari K."/>
            <person name="Katinka M."/>
            <person name="Kloareg B."/>
            <person name="Kowalczyk N."/>
            <person name="Labadie K."/>
            <person name="Leblanc C."/>
            <person name="Lopez P.J."/>
            <person name="McLachlan D.H."/>
            <person name="Meslet-Cladiere L."/>
            <person name="Moustafa A."/>
            <person name="Nehr Z."/>
            <person name="Nyvall Collen P."/>
            <person name="Panaud O."/>
            <person name="Partensky F."/>
            <person name="Poulain J."/>
            <person name="Rensing S.A."/>
            <person name="Rousvoal S."/>
            <person name="Samson G."/>
            <person name="Symeonidi A."/>
            <person name="Weissenbach J."/>
            <person name="Zambounis A."/>
            <person name="Wincker P."/>
            <person name="Boyen C."/>
        </authorList>
    </citation>
    <scope>NUCLEOTIDE SEQUENCE [LARGE SCALE GENOMIC DNA]</scope>
    <source>
        <strain evidence="5">cv. Stackhouse</strain>
    </source>
</reference>
<dbReference type="OrthoDB" id="49605at2759"/>
<evidence type="ECO:0000256" key="1">
    <source>
        <dbReference type="SAM" id="MobiDB-lite"/>
    </source>
</evidence>
<evidence type="ECO:0000313" key="4">
    <source>
        <dbReference type="EMBL" id="CDF34428.1"/>
    </source>
</evidence>
<dbReference type="InterPro" id="IPR013536">
    <property type="entry name" value="WLM_dom"/>
</dbReference>
<accession>R7Q9G2</accession>
<dbReference type="EMBL" id="HG001693">
    <property type="protein sequence ID" value="CDF34428.1"/>
    <property type="molecule type" value="Genomic_DNA"/>
</dbReference>
<dbReference type="GeneID" id="17321964"/>
<evidence type="ECO:0000313" key="5">
    <source>
        <dbReference type="Proteomes" id="UP000012073"/>
    </source>
</evidence>
<dbReference type="PANTHER" id="PTHR47796:SF1">
    <property type="entry name" value="OS08G0500800 PROTEIN"/>
    <property type="match status" value="1"/>
</dbReference>
<dbReference type="InterPro" id="IPR036339">
    <property type="entry name" value="PUB-like_dom_sf"/>
</dbReference>
<dbReference type="InterPro" id="IPR015940">
    <property type="entry name" value="UBA"/>
</dbReference>
<dbReference type="STRING" id="2769.R7Q9G2"/>
<dbReference type="Pfam" id="PF09409">
    <property type="entry name" value="PUB"/>
    <property type="match status" value="1"/>
</dbReference>
<dbReference type="SUPFAM" id="SSF143503">
    <property type="entry name" value="PUG domain-like"/>
    <property type="match status" value="1"/>
</dbReference>
<evidence type="ECO:0000259" key="3">
    <source>
        <dbReference type="PROSITE" id="PS51397"/>
    </source>
</evidence>
<dbReference type="PhylomeDB" id="R7Q9G2"/>
<dbReference type="Proteomes" id="UP000012073">
    <property type="component" value="Unassembled WGS sequence"/>
</dbReference>
<protein>
    <recommendedName>
        <fullName evidence="6">WLM domain-containing protein</fullName>
    </recommendedName>
</protein>
<dbReference type="PANTHER" id="PTHR47796">
    <property type="entry name" value="ZINC METALLOPROTEINASE-LIKE PROTEIN"/>
    <property type="match status" value="1"/>
</dbReference>
<dbReference type="AlphaFoldDB" id="R7Q9G2"/>
<dbReference type="InterPro" id="IPR009060">
    <property type="entry name" value="UBA-like_sf"/>
</dbReference>